<dbReference type="PANTHER" id="PTHR42770:SF18">
    <property type="entry name" value="ARGININE_AGMATINE ANTIPORTER"/>
    <property type="match status" value="1"/>
</dbReference>
<feature type="transmembrane region" description="Helical" evidence="7">
    <location>
        <begin position="373"/>
        <end position="398"/>
    </location>
</feature>
<dbReference type="PIRSF" id="PIRSF006060">
    <property type="entry name" value="AA_transporter"/>
    <property type="match status" value="1"/>
</dbReference>
<keyword evidence="5 7" id="KW-0472">Membrane</keyword>
<keyword evidence="4 7" id="KW-1133">Transmembrane helix</keyword>
<dbReference type="Pfam" id="PF13520">
    <property type="entry name" value="AA_permease_2"/>
    <property type="match status" value="1"/>
</dbReference>
<evidence type="ECO:0000256" key="3">
    <source>
        <dbReference type="ARBA" id="ARBA00022692"/>
    </source>
</evidence>
<reference evidence="8 9" key="1">
    <citation type="submission" date="2020-08" db="EMBL/GenBank/DDBJ databases">
        <title>Genomic Encyclopedia of Type Strains, Phase IV (KMG-IV): sequencing the most valuable type-strain genomes for metagenomic binning, comparative biology and taxonomic classification.</title>
        <authorList>
            <person name="Goeker M."/>
        </authorList>
    </citation>
    <scope>NUCLEOTIDE SEQUENCE [LARGE SCALE GENOMIC DNA]</scope>
    <source>
        <strain evidence="8 9">DSM 44197</strain>
    </source>
</reference>
<evidence type="ECO:0000256" key="7">
    <source>
        <dbReference type="SAM" id="Phobius"/>
    </source>
</evidence>
<dbReference type="Gene3D" id="1.20.1740.10">
    <property type="entry name" value="Amino acid/polyamine transporter I"/>
    <property type="match status" value="1"/>
</dbReference>
<dbReference type="PANTHER" id="PTHR42770">
    <property type="entry name" value="AMINO ACID TRANSPORTER-RELATED"/>
    <property type="match status" value="1"/>
</dbReference>
<evidence type="ECO:0000313" key="8">
    <source>
        <dbReference type="EMBL" id="MBA8955250.1"/>
    </source>
</evidence>
<dbReference type="Proteomes" id="UP000572680">
    <property type="component" value="Unassembled WGS sequence"/>
</dbReference>
<feature type="transmembrane region" description="Helical" evidence="7">
    <location>
        <begin position="41"/>
        <end position="63"/>
    </location>
</feature>
<feature type="region of interest" description="Disordered" evidence="6">
    <location>
        <begin position="1"/>
        <end position="32"/>
    </location>
</feature>
<sequence length="474" mass="49506">MGRPHTVPRHAKGRTRTGDPRPRADTDLGAAGKLGLPQSTALVVGNIVGTGIFLLPASLAAIGTISFPVMAGTTLGAIALALVFGKLGARIPTSGGPYAYARNAFGEFMGFWSAWSFWLTAWGGNAGIAVAWVGYVNHFLHWDSTAGKTAIGLVGVWIPVLINLTGVRNIGLFQTVTTVLKFVPLIFVAIVGLFFVRSENFGPFNATGGSAWSAVALALGLILFIYSGMESVTIVAERVKDPARNVGRASVSGVLACGILYILATVAVFGTVPHGELARSTAPFADSLNNMFGGTWAGHAMAVCAIISGIGALNGWTMLVAEMPMAAARDGLFPAAFARLSRRGAPVTGILVGAVLTTLMLVFAYLSENTFNTILLFASFTTAIPYFFSAAAQLFWLVTGGRAVSRARMAKDLTVAVVALVFSFAIVYASGEQAVMLGILAMLVGVPVFIWAKARRGEYGSRDQQPALPAGPGG</sequence>
<dbReference type="GO" id="GO:0005886">
    <property type="term" value="C:plasma membrane"/>
    <property type="evidence" value="ECO:0007669"/>
    <property type="project" value="UniProtKB-SubCell"/>
</dbReference>
<evidence type="ECO:0000256" key="4">
    <source>
        <dbReference type="ARBA" id="ARBA00022989"/>
    </source>
</evidence>
<feature type="transmembrane region" description="Helical" evidence="7">
    <location>
        <begin position="147"/>
        <end position="167"/>
    </location>
</feature>
<dbReference type="InterPro" id="IPR050367">
    <property type="entry name" value="APC_superfamily"/>
</dbReference>
<dbReference type="EMBL" id="JACJIA010000011">
    <property type="protein sequence ID" value="MBA8955250.1"/>
    <property type="molecule type" value="Genomic_DNA"/>
</dbReference>
<dbReference type="GO" id="GO:0022857">
    <property type="term" value="F:transmembrane transporter activity"/>
    <property type="evidence" value="ECO:0007669"/>
    <property type="project" value="InterPro"/>
</dbReference>
<evidence type="ECO:0000256" key="1">
    <source>
        <dbReference type="ARBA" id="ARBA00004651"/>
    </source>
</evidence>
<feature type="transmembrane region" description="Helical" evidence="7">
    <location>
        <begin position="110"/>
        <end position="135"/>
    </location>
</feature>
<evidence type="ECO:0000256" key="5">
    <source>
        <dbReference type="ARBA" id="ARBA00023136"/>
    </source>
</evidence>
<dbReference type="InterPro" id="IPR002293">
    <property type="entry name" value="AA/rel_permease1"/>
</dbReference>
<feature type="transmembrane region" description="Helical" evidence="7">
    <location>
        <begin position="410"/>
        <end position="428"/>
    </location>
</feature>
<comment type="subcellular location">
    <subcellularLocation>
        <location evidence="1">Cell membrane</location>
        <topology evidence="1">Multi-pass membrane protein</topology>
    </subcellularLocation>
</comment>
<feature type="transmembrane region" description="Helical" evidence="7">
    <location>
        <begin position="249"/>
        <end position="270"/>
    </location>
</feature>
<organism evidence="8 9">
    <name type="scientific">Actinomadura namibiensis</name>
    <dbReference type="NCBI Taxonomy" id="182080"/>
    <lineage>
        <taxon>Bacteria</taxon>
        <taxon>Bacillati</taxon>
        <taxon>Actinomycetota</taxon>
        <taxon>Actinomycetes</taxon>
        <taxon>Streptosporangiales</taxon>
        <taxon>Thermomonosporaceae</taxon>
        <taxon>Actinomadura</taxon>
    </lineage>
</organism>
<gene>
    <name evidence="8" type="ORF">HNR61_006924</name>
</gene>
<keyword evidence="9" id="KW-1185">Reference proteome</keyword>
<keyword evidence="2" id="KW-1003">Cell membrane</keyword>
<feature type="transmembrane region" description="Helical" evidence="7">
    <location>
        <begin position="296"/>
        <end position="319"/>
    </location>
</feature>
<comment type="caution">
    <text evidence="8">The sequence shown here is derived from an EMBL/GenBank/DDBJ whole genome shotgun (WGS) entry which is preliminary data.</text>
</comment>
<feature type="transmembrane region" description="Helical" evidence="7">
    <location>
        <begin position="347"/>
        <end position="367"/>
    </location>
</feature>
<feature type="compositionally biased region" description="Basic residues" evidence="6">
    <location>
        <begin position="1"/>
        <end position="15"/>
    </location>
</feature>
<accession>A0A7W3LVU4</accession>
<feature type="compositionally biased region" description="Basic and acidic residues" evidence="6">
    <location>
        <begin position="16"/>
        <end position="26"/>
    </location>
</feature>
<feature type="transmembrane region" description="Helical" evidence="7">
    <location>
        <begin position="209"/>
        <end position="228"/>
    </location>
</feature>
<feature type="transmembrane region" description="Helical" evidence="7">
    <location>
        <begin position="179"/>
        <end position="197"/>
    </location>
</feature>
<name>A0A7W3LVU4_ACTNM</name>
<keyword evidence="3 7" id="KW-0812">Transmembrane</keyword>
<evidence type="ECO:0000256" key="2">
    <source>
        <dbReference type="ARBA" id="ARBA00022475"/>
    </source>
</evidence>
<dbReference type="AlphaFoldDB" id="A0A7W3LVU4"/>
<evidence type="ECO:0000256" key="6">
    <source>
        <dbReference type="SAM" id="MobiDB-lite"/>
    </source>
</evidence>
<protein>
    <submittedName>
        <fullName evidence="8">APA family basic amino acid/polyamine antiporter</fullName>
    </submittedName>
</protein>
<evidence type="ECO:0000313" key="9">
    <source>
        <dbReference type="Proteomes" id="UP000572680"/>
    </source>
</evidence>
<proteinExistence type="predicted"/>
<feature type="transmembrane region" description="Helical" evidence="7">
    <location>
        <begin position="434"/>
        <end position="452"/>
    </location>
</feature>
<feature type="transmembrane region" description="Helical" evidence="7">
    <location>
        <begin position="69"/>
        <end position="89"/>
    </location>
</feature>
<dbReference type="RefSeq" id="WP_182847260.1">
    <property type="nucleotide sequence ID" value="NZ_BAAALP010000002.1"/>
</dbReference>